<keyword evidence="8" id="KW-1185">Reference proteome</keyword>
<feature type="domain" description="Major facilitator superfamily (MFS) profile" evidence="6">
    <location>
        <begin position="1"/>
        <end position="381"/>
    </location>
</feature>
<dbReference type="GO" id="GO:0005886">
    <property type="term" value="C:plasma membrane"/>
    <property type="evidence" value="ECO:0007669"/>
    <property type="project" value="UniProtKB-SubCell"/>
</dbReference>
<reference evidence="7 8" key="1">
    <citation type="submission" date="2016-01" db="EMBL/GenBank/DDBJ databases">
        <title>The new phylogeny of the genus Mycobacterium.</title>
        <authorList>
            <person name="Tarcisio F."/>
            <person name="Conor M."/>
            <person name="Antonella G."/>
            <person name="Elisabetta G."/>
            <person name="Giulia F.S."/>
            <person name="Sara T."/>
            <person name="Anna F."/>
            <person name="Clotilde B."/>
            <person name="Roberto B."/>
            <person name="Veronica D.S."/>
            <person name="Fabio R."/>
            <person name="Monica P."/>
            <person name="Olivier J."/>
            <person name="Enrico T."/>
            <person name="Nicola S."/>
        </authorList>
    </citation>
    <scope>NUCLEOTIDE SEQUENCE [LARGE SCALE GENOMIC DNA]</scope>
    <source>
        <strain evidence="7 8">DSM 45166</strain>
    </source>
</reference>
<evidence type="ECO:0000256" key="2">
    <source>
        <dbReference type="ARBA" id="ARBA00022692"/>
    </source>
</evidence>
<feature type="transmembrane region" description="Helical" evidence="5">
    <location>
        <begin position="355"/>
        <end position="377"/>
    </location>
</feature>
<dbReference type="OrthoDB" id="8628659at2"/>
<feature type="transmembrane region" description="Helical" evidence="5">
    <location>
        <begin position="70"/>
        <end position="103"/>
    </location>
</feature>
<proteinExistence type="predicted"/>
<dbReference type="AlphaFoldDB" id="A0A1X1Y649"/>
<evidence type="ECO:0000313" key="8">
    <source>
        <dbReference type="Proteomes" id="UP000193487"/>
    </source>
</evidence>
<dbReference type="PANTHER" id="PTHR23527">
    <property type="entry name" value="BLL3282 PROTEIN"/>
    <property type="match status" value="1"/>
</dbReference>
<dbReference type="Pfam" id="PF07690">
    <property type="entry name" value="MFS_1"/>
    <property type="match status" value="1"/>
</dbReference>
<feature type="transmembrane region" description="Helical" evidence="5">
    <location>
        <begin position="231"/>
        <end position="254"/>
    </location>
</feature>
<keyword evidence="4 5" id="KW-0472">Membrane</keyword>
<dbReference type="InterPro" id="IPR020846">
    <property type="entry name" value="MFS_dom"/>
</dbReference>
<comment type="caution">
    <text evidence="7">The sequence shown here is derived from an EMBL/GenBank/DDBJ whole genome shotgun (WGS) entry which is preliminary data.</text>
</comment>
<feature type="transmembrane region" description="Helical" evidence="5">
    <location>
        <begin position="266"/>
        <end position="285"/>
    </location>
</feature>
<organism evidence="7 8">
    <name type="scientific">Mycobacterium kyorinense</name>
    <dbReference type="NCBI Taxonomy" id="487514"/>
    <lineage>
        <taxon>Bacteria</taxon>
        <taxon>Bacillati</taxon>
        <taxon>Actinomycetota</taxon>
        <taxon>Actinomycetes</taxon>
        <taxon>Mycobacteriales</taxon>
        <taxon>Mycobacteriaceae</taxon>
        <taxon>Mycobacterium</taxon>
    </lineage>
</organism>
<gene>
    <name evidence="7" type="ORF">AWC14_25460</name>
</gene>
<dbReference type="Gene3D" id="1.20.1250.20">
    <property type="entry name" value="MFS general substrate transporter like domains"/>
    <property type="match status" value="2"/>
</dbReference>
<keyword evidence="2 5" id="KW-0812">Transmembrane</keyword>
<feature type="transmembrane region" description="Helical" evidence="5">
    <location>
        <begin position="156"/>
        <end position="178"/>
    </location>
</feature>
<evidence type="ECO:0000259" key="6">
    <source>
        <dbReference type="PROSITE" id="PS50850"/>
    </source>
</evidence>
<dbReference type="PANTHER" id="PTHR23527:SF1">
    <property type="entry name" value="BLL3282 PROTEIN"/>
    <property type="match status" value="1"/>
</dbReference>
<feature type="transmembrane region" description="Helical" evidence="5">
    <location>
        <begin position="6"/>
        <end position="26"/>
    </location>
</feature>
<dbReference type="InterPro" id="IPR036259">
    <property type="entry name" value="MFS_trans_sf"/>
</dbReference>
<dbReference type="STRING" id="487514.A5707_19955"/>
<dbReference type="InterPro" id="IPR052952">
    <property type="entry name" value="MFS-Transporter"/>
</dbReference>
<protein>
    <submittedName>
        <fullName evidence="7">MFS transporter</fullName>
    </submittedName>
</protein>
<evidence type="ECO:0000256" key="5">
    <source>
        <dbReference type="SAM" id="Phobius"/>
    </source>
</evidence>
<dbReference type="SUPFAM" id="SSF103473">
    <property type="entry name" value="MFS general substrate transporter"/>
    <property type="match status" value="1"/>
</dbReference>
<evidence type="ECO:0000313" key="7">
    <source>
        <dbReference type="EMBL" id="ORW06545.1"/>
    </source>
</evidence>
<dbReference type="Proteomes" id="UP000193487">
    <property type="component" value="Unassembled WGS sequence"/>
</dbReference>
<evidence type="ECO:0000256" key="1">
    <source>
        <dbReference type="ARBA" id="ARBA00004651"/>
    </source>
</evidence>
<evidence type="ECO:0000256" key="3">
    <source>
        <dbReference type="ARBA" id="ARBA00022989"/>
    </source>
</evidence>
<comment type="subcellular location">
    <subcellularLocation>
        <location evidence="1">Cell membrane</location>
        <topology evidence="1">Multi-pass membrane protein</topology>
    </subcellularLocation>
</comment>
<dbReference type="EMBL" id="LQPE01000058">
    <property type="protein sequence ID" value="ORW06545.1"/>
    <property type="molecule type" value="Genomic_DNA"/>
</dbReference>
<feature type="transmembrane region" description="Helical" evidence="5">
    <location>
        <begin position="38"/>
        <end position="58"/>
    </location>
</feature>
<evidence type="ECO:0000256" key="4">
    <source>
        <dbReference type="ARBA" id="ARBA00023136"/>
    </source>
</evidence>
<feature type="transmembrane region" description="Helical" evidence="5">
    <location>
        <begin position="199"/>
        <end position="225"/>
    </location>
</feature>
<accession>A0A1X1Y649</accession>
<keyword evidence="3 5" id="KW-1133">Transmembrane helix</keyword>
<dbReference type="GO" id="GO:0022857">
    <property type="term" value="F:transmembrane transporter activity"/>
    <property type="evidence" value="ECO:0007669"/>
    <property type="project" value="InterPro"/>
</dbReference>
<name>A0A1X1Y649_9MYCO</name>
<dbReference type="InterPro" id="IPR011701">
    <property type="entry name" value="MFS"/>
</dbReference>
<dbReference type="PROSITE" id="PS50850">
    <property type="entry name" value="MFS"/>
    <property type="match status" value="1"/>
</dbReference>
<sequence length="382" mass="38936">MLGISLAATLCATVFINGIAFLIPALDAERGISLAEAGLLSSMPSLGMVLTLIAWGYLLDLVGERVVLTVGLALTAAAAFGAASVHSMLTIGACLFAGGMAAASANTASGRLVTGWFPKDQRGLAMGIRQTAQPLGIALAALVLPELGQRDFSVALLFPGSVCAAAAVASAIGVLDPARKTRAAASADELANPYRGAAVLWRLHLASALLMVPQTVVLTFMLVWLIRAHGWSTAAAGALVSVSQLLGALGRIAAGRWSDRVGSRMRPIRTIAVGATVVMAVLALTDRLGSPLAVPIMVVASVITVLDNGLAFTAIPEFAGPFWSGRAMGAQNTTQRLTAGAGPPVFGELIDAGGYPLAFAVCALFPILALPIVPVGARPRGT</sequence>